<organism evidence="13 14">
    <name type="scientific">Cohnella faecalis</name>
    <dbReference type="NCBI Taxonomy" id="2315694"/>
    <lineage>
        <taxon>Bacteria</taxon>
        <taxon>Bacillati</taxon>
        <taxon>Bacillota</taxon>
        <taxon>Bacilli</taxon>
        <taxon>Bacillales</taxon>
        <taxon>Paenibacillaceae</taxon>
        <taxon>Cohnella</taxon>
    </lineage>
</organism>
<evidence type="ECO:0000256" key="7">
    <source>
        <dbReference type="ARBA" id="ARBA00022723"/>
    </source>
</evidence>
<evidence type="ECO:0000256" key="8">
    <source>
        <dbReference type="ARBA" id="ARBA00022842"/>
    </source>
</evidence>
<evidence type="ECO:0000259" key="12">
    <source>
        <dbReference type="Pfam" id="PF00483"/>
    </source>
</evidence>
<dbReference type="EC" id="2.7.7.24" evidence="3"/>
<accession>A0A398CHA7</accession>
<name>A0A398CHA7_9BACL</name>
<evidence type="ECO:0000256" key="10">
    <source>
        <dbReference type="ARBA" id="ARBA00032598"/>
    </source>
</evidence>
<dbReference type="AlphaFoldDB" id="A0A398CHA7"/>
<comment type="catalytic activity">
    <reaction evidence="11">
        <text>dTTP + alpha-D-glucose 1-phosphate + H(+) = dTDP-alpha-D-glucose + diphosphate</text>
        <dbReference type="Rhea" id="RHEA:15225"/>
        <dbReference type="ChEBI" id="CHEBI:15378"/>
        <dbReference type="ChEBI" id="CHEBI:33019"/>
        <dbReference type="ChEBI" id="CHEBI:37568"/>
        <dbReference type="ChEBI" id="CHEBI:57477"/>
        <dbReference type="ChEBI" id="CHEBI:58601"/>
        <dbReference type="EC" id="2.7.7.24"/>
    </reaction>
</comment>
<evidence type="ECO:0000256" key="4">
    <source>
        <dbReference type="ARBA" id="ARBA00017654"/>
    </source>
</evidence>
<dbReference type="InterPro" id="IPR005835">
    <property type="entry name" value="NTP_transferase_dom"/>
</dbReference>
<sequence>MKGLILGAGNGSRLQPFSQLKPKVLLPVMNRPMIGYCIDKLAELELKEIGIVIQSRHEKLFRDEIGTGRRWGVSITYIFQDQLLGVADAVKQASSFIGDDSFLLLLGDNLIEQPLTALRDAVVRDGHNASILLGPVASPQEYGIAEVVNHRIVSLEEKPLHPKSNLAIVGAYAFGPTVFRAIDTLSPSVRGEFEITDAIGAMIRLGDSVSYCITTQKHLDMGRHERWLEANRWMLKLSQEARRKAAMAKYKGCTFIEPVAIAENCKLEGCIIGPNVTVGPNVELTQCLIANSIVLEGTHLTMSSHSSSIISPIATFSLRNGGGSDWTS</sequence>
<dbReference type="EMBL" id="QXJM01000039">
    <property type="protein sequence ID" value="RIE01855.1"/>
    <property type="molecule type" value="Genomic_DNA"/>
</dbReference>
<reference evidence="13 14" key="1">
    <citation type="submission" date="2018-09" db="EMBL/GenBank/DDBJ databases">
        <title>Cohnella cavernae sp. nov., isolated from a karst cave.</title>
        <authorList>
            <person name="Zhu H."/>
        </authorList>
    </citation>
    <scope>NUCLEOTIDE SEQUENCE [LARGE SCALE GENOMIC DNA]</scope>
    <source>
        <strain evidence="13 14">K2E09-144</strain>
    </source>
</reference>
<dbReference type="PANTHER" id="PTHR43532:SF1">
    <property type="entry name" value="GLUCOSE-1-PHOSPHATE THYMIDYLYLTRANSFERASE 1"/>
    <property type="match status" value="1"/>
</dbReference>
<keyword evidence="6" id="KW-0548">Nucleotidyltransferase</keyword>
<dbReference type="SUPFAM" id="SSF53448">
    <property type="entry name" value="Nucleotide-diphospho-sugar transferases"/>
    <property type="match status" value="1"/>
</dbReference>
<dbReference type="InterPro" id="IPR005907">
    <property type="entry name" value="G1P_thy_trans_s"/>
</dbReference>
<evidence type="ECO:0000256" key="1">
    <source>
        <dbReference type="ARBA" id="ARBA00001946"/>
    </source>
</evidence>
<dbReference type="RefSeq" id="WP_119149912.1">
    <property type="nucleotide sequence ID" value="NZ_JBHSOV010000020.1"/>
</dbReference>
<evidence type="ECO:0000256" key="5">
    <source>
        <dbReference type="ARBA" id="ARBA00022679"/>
    </source>
</evidence>
<dbReference type="InterPro" id="IPR029044">
    <property type="entry name" value="Nucleotide-diphossugar_trans"/>
</dbReference>
<evidence type="ECO:0000313" key="13">
    <source>
        <dbReference type="EMBL" id="RIE01855.1"/>
    </source>
</evidence>
<dbReference type="OrthoDB" id="9803871at2"/>
<feature type="domain" description="Nucleotidyl transferase" evidence="12">
    <location>
        <begin position="2"/>
        <end position="232"/>
    </location>
</feature>
<evidence type="ECO:0000256" key="3">
    <source>
        <dbReference type="ARBA" id="ARBA00012461"/>
    </source>
</evidence>
<evidence type="ECO:0000256" key="6">
    <source>
        <dbReference type="ARBA" id="ARBA00022695"/>
    </source>
</evidence>
<dbReference type="Gene3D" id="2.160.10.10">
    <property type="entry name" value="Hexapeptide repeat proteins"/>
    <property type="match status" value="1"/>
</dbReference>
<evidence type="ECO:0000256" key="2">
    <source>
        <dbReference type="ARBA" id="ARBA00010480"/>
    </source>
</evidence>
<dbReference type="Gene3D" id="3.90.550.10">
    <property type="entry name" value="Spore Coat Polysaccharide Biosynthesis Protein SpsA, Chain A"/>
    <property type="match status" value="1"/>
</dbReference>
<evidence type="ECO:0000256" key="11">
    <source>
        <dbReference type="ARBA" id="ARBA00049336"/>
    </source>
</evidence>
<keyword evidence="14" id="KW-1185">Reference proteome</keyword>
<comment type="cofactor">
    <cofactor evidence="1">
        <name>Mg(2+)</name>
        <dbReference type="ChEBI" id="CHEBI:18420"/>
    </cofactor>
</comment>
<keyword evidence="7" id="KW-0479">Metal-binding</keyword>
<comment type="similarity">
    <text evidence="2">Belongs to the glucose-1-phosphate thymidylyltransferase family.</text>
</comment>
<keyword evidence="8" id="KW-0460">Magnesium</keyword>
<comment type="caution">
    <text evidence="13">The sequence shown here is derived from an EMBL/GenBank/DDBJ whole genome shotgun (WGS) entry which is preliminary data.</text>
</comment>
<evidence type="ECO:0000313" key="14">
    <source>
        <dbReference type="Proteomes" id="UP000266340"/>
    </source>
</evidence>
<gene>
    <name evidence="13" type="ORF">D3H35_13785</name>
</gene>
<dbReference type="Proteomes" id="UP000266340">
    <property type="component" value="Unassembled WGS sequence"/>
</dbReference>
<protein>
    <recommendedName>
        <fullName evidence="4">Glucose-1-phosphate thymidylyltransferase</fullName>
        <ecNumber evidence="3">2.7.7.24</ecNumber>
    </recommendedName>
    <alternativeName>
        <fullName evidence="10">dTDP-glucose pyrophosphorylase</fullName>
    </alternativeName>
    <alternativeName>
        <fullName evidence="9">dTDP-glucose synthase</fullName>
    </alternativeName>
</protein>
<dbReference type="PANTHER" id="PTHR43532">
    <property type="entry name" value="GLUCOSE-1-PHOSPHATE THYMIDYLYLTRANSFERASE"/>
    <property type="match status" value="1"/>
</dbReference>
<dbReference type="GO" id="GO:0008879">
    <property type="term" value="F:glucose-1-phosphate thymidylyltransferase activity"/>
    <property type="evidence" value="ECO:0007669"/>
    <property type="project" value="UniProtKB-EC"/>
</dbReference>
<dbReference type="Pfam" id="PF00483">
    <property type="entry name" value="NTP_transferase"/>
    <property type="match status" value="1"/>
</dbReference>
<proteinExistence type="inferred from homology"/>
<evidence type="ECO:0000256" key="9">
    <source>
        <dbReference type="ARBA" id="ARBA00032492"/>
    </source>
</evidence>
<dbReference type="GO" id="GO:0046872">
    <property type="term" value="F:metal ion binding"/>
    <property type="evidence" value="ECO:0007669"/>
    <property type="project" value="UniProtKB-KW"/>
</dbReference>
<keyword evidence="5 13" id="KW-0808">Transferase</keyword>